<dbReference type="EMBL" id="UYRT01079102">
    <property type="protein sequence ID" value="VDN19991.1"/>
    <property type="molecule type" value="Genomic_DNA"/>
</dbReference>
<evidence type="ECO:0000259" key="2">
    <source>
        <dbReference type="Pfam" id="PF07716"/>
    </source>
</evidence>
<feature type="domain" description="BZIP" evidence="2">
    <location>
        <begin position="177"/>
        <end position="220"/>
    </location>
</feature>
<dbReference type="WBParaSite" id="GPUH_0001219001-mRNA-1">
    <property type="protein sequence ID" value="GPUH_0001219001-mRNA-1"/>
    <property type="gene ID" value="GPUH_0001219001"/>
</dbReference>
<dbReference type="GO" id="GO:0003700">
    <property type="term" value="F:DNA-binding transcription factor activity"/>
    <property type="evidence" value="ECO:0007669"/>
    <property type="project" value="InterPro"/>
</dbReference>
<sequence>MNENMDLTPYLDDLRCIDDANEDLDPIIEKQKIIERQSERSPKIDDSLATVPETSIYSLRSRALKEEMLSDEERNEAKKLEFKVPLKKESAEVLFVPTIKPRKYSLKPEIKQLESQVAEFSQIISDKCARIRHFEIAFRSMEERNEHLAAENTRMRNELTVIIDFIRYFLQAEKKNPLYRLRREKNNDAVRRSRTKAKQQQKMKDEQIKQLESQVAELSQIISDKCARIRHFEIAFRSMEERNEHLAAENTRMRNELNVMKRRCRCMHRPTTADAATAVAVDLEDVH</sequence>
<organism evidence="5">
    <name type="scientific">Gongylonema pulchrum</name>
    <dbReference type="NCBI Taxonomy" id="637853"/>
    <lineage>
        <taxon>Eukaryota</taxon>
        <taxon>Metazoa</taxon>
        <taxon>Ecdysozoa</taxon>
        <taxon>Nematoda</taxon>
        <taxon>Chromadorea</taxon>
        <taxon>Rhabditida</taxon>
        <taxon>Spirurina</taxon>
        <taxon>Spiruromorpha</taxon>
        <taxon>Spiruroidea</taxon>
        <taxon>Gongylonematidae</taxon>
        <taxon>Gongylonema</taxon>
    </lineage>
</organism>
<evidence type="ECO:0000313" key="3">
    <source>
        <dbReference type="EMBL" id="VDN19991.1"/>
    </source>
</evidence>
<dbReference type="OrthoDB" id="10039716at2759"/>
<gene>
    <name evidence="3" type="ORF">GPUH_LOCUS12176</name>
</gene>
<feature type="coiled-coil region" evidence="1">
    <location>
        <begin position="194"/>
        <end position="263"/>
    </location>
</feature>
<dbReference type="Gene3D" id="1.20.5.170">
    <property type="match status" value="1"/>
</dbReference>
<proteinExistence type="predicted"/>
<dbReference type="Proteomes" id="UP000271098">
    <property type="component" value="Unassembled WGS sequence"/>
</dbReference>
<dbReference type="InterPro" id="IPR004827">
    <property type="entry name" value="bZIP"/>
</dbReference>
<accession>A0A183DTY5</accession>
<dbReference type="SUPFAM" id="SSF57959">
    <property type="entry name" value="Leucine zipper domain"/>
    <property type="match status" value="1"/>
</dbReference>
<name>A0A183DTY5_9BILA</name>
<keyword evidence="1" id="KW-0175">Coiled coil</keyword>
<evidence type="ECO:0000313" key="5">
    <source>
        <dbReference type="WBParaSite" id="GPUH_0001219001-mRNA-1"/>
    </source>
</evidence>
<protein>
    <submittedName>
        <fullName evidence="5">BZIP domain-containing protein</fullName>
    </submittedName>
</protein>
<reference evidence="3 4" key="2">
    <citation type="submission" date="2018-11" db="EMBL/GenBank/DDBJ databases">
        <authorList>
            <consortium name="Pathogen Informatics"/>
        </authorList>
    </citation>
    <scope>NUCLEOTIDE SEQUENCE [LARGE SCALE GENOMIC DNA]</scope>
</reference>
<dbReference type="AlphaFoldDB" id="A0A183DTY5"/>
<evidence type="ECO:0000313" key="4">
    <source>
        <dbReference type="Proteomes" id="UP000271098"/>
    </source>
</evidence>
<evidence type="ECO:0000256" key="1">
    <source>
        <dbReference type="SAM" id="Coils"/>
    </source>
</evidence>
<reference evidence="5" key="1">
    <citation type="submission" date="2016-06" db="UniProtKB">
        <authorList>
            <consortium name="WormBaseParasite"/>
        </authorList>
    </citation>
    <scope>IDENTIFICATION</scope>
</reference>
<dbReference type="InterPro" id="IPR046347">
    <property type="entry name" value="bZIP_sf"/>
</dbReference>
<dbReference type="Pfam" id="PF07716">
    <property type="entry name" value="bZIP_2"/>
    <property type="match status" value="1"/>
</dbReference>
<keyword evidence="4" id="KW-1185">Reference proteome</keyword>